<gene>
    <name evidence="1" type="ORF">QWJ08_13775</name>
</gene>
<dbReference type="EMBL" id="JAUEOZ010000001">
    <property type="protein sequence ID" value="MDN2482413.1"/>
    <property type="molecule type" value="Genomic_DNA"/>
</dbReference>
<accession>A0ABT7Y2Y6</accession>
<evidence type="ECO:0000313" key="2">
    <source>
        <dbReference type="Proteomes" id="UP001169719"/>
    </source>
</evidence>
<reference evidence="1" key="1">
    <citation type="submission" date="2024-05" db="EMBL/GenBank/DDBJ databases">
        <title>Genome Sequences of Four Agar- Degrading Marine Bacteria.</title>
        <authorList>
            <person name="Phillips E.K."/>
            <person name="Shaffer J.C."/>
            <person name="Henson M.W."/>
            <person name="Temperton B."/>
            <person name="Thrash C.J."/>
            <person name="Martin M.O."/>
        </authorList>
    </citation>
    <scope>NUCLEOTIDE SEQUENCE</scope>
    <source>
        <strain evidence="1">EKP203</strain>
    </source>
</reference>
<dbReference type="RefSeq" id="WP_264874685.1">
    <property type="nucleotide sequence ID" value="NZ_BLAT01000001.1"/>
</dbReference>
<dbReference type="Proteomes" id="UP001169719">
    <property type="component" value="Unassembled WGS sequence"/>
</dbReference>
<proteinExistence type="predicted"/>
<comment type="caution">
    <text evidence="1">The sequence shown here is derived from an EMBL/GenBank/DDBJ whole genome shotgun (WGS) entry which is preliminary data.</text>
</comment>
<sequence>MRPTTVRFSHTNRSAMRRRSGFVSAPMAKKAAPKMTLVEQQALQAPASSNVVRAA</sequence>
<keyword evidence="2" id="KW-1185">Reference proteome</keyword>
<name>A0ABT7Y2Y6_9VIBR</name>
<organism evidence="1 2">
    <name type="scientific">Vibrio agarivorans</name>
    <dbReference type="NCBI Taxonomy" id="153622"/>
    <lineage>
        <taxon>Bacteria</taxon>
        <taxon>Pseudomonadati</taxon>
        <taxon>Pseudomonadota</taxon>
        <taxon>Gammaproteobacteria</taxon>
        <taxon>Vibrionales</taxon>
        <taxon>Vibrionaceae</taxon>
        <taxon>Vibrio</taxon>
    </lineage>
</organism>
<evidence type="ECO:0000313" key="1">
    <source>
        <dbReference type="EMBL" id="MDN2482413.1"/>
    </source>
</evidence>
<protein>
    <submittedName>
        <fullName evidence="1">Uncharacterized protein</fullName>
    </submittedName>
</protein>